<keyword evidence="3" id="KW-1185">Reference proteome</keyword>
<dbReference type="Gene3D" id="3.40.50.150">
    <property type="entry name" value="Vaccinia Virus protein VP39"/>
    <property type="match status" value="1"/>
</dbReference>
<dbReference type="SUPFAM" id="SSF53335">
    <property type="entry name" value="S-adenosyl-L-methionine-dependent methyltransferases"/>
    <property type="match status" value="1"/>
</dbReference>
<feature type="domain" description="Methyltransferase type 11" evidence="1">
    <location>
        <begin position="45"/>
        <end position="138"/>
    </location>
</feature>
<accession>A0A2U2BAJ3</accession>
<dbReference type="OrthoDB" id="9786043at2"/>
<comment type="caution">
    <text evidence="2">The sequence shown here is derived from an EMBL/GenBank/DDBJ whole genome shotgun (WGS) entry which is preliminary data.</text>
</comment>
<dbReference type="InterPro" id="IPR013216">
    <property type="entry name" value="Methyltransf_11"/>
</dbReference>
<dbReference type="Pfam" id="PF08241">
    <property type="entry name" value="Methyltransf_11"/>
    <property type="match status" value="1"/>
</dbReference>
<evidence type="ECO:0000259" key="1">
    <source>
        <dbReference type="Pfam" id="PF08241"/>
    </source>
</evidence>
<proteinExistence type="predicted"/>
<protein>
    <recommendedName>
        <fullName evidence="1">Methyltransferase type 11 domain-containing protein</fullName>
    </recommendedName>
</protein>
<dbReference type="InterPro" id="IPR029063">
    <property type="entry name" value="SAM-dependent_MTases_sf"/>
</dbReference>
<dbReference type="CDD" id="cd02440">
    <property type="entry name" value="AdoMet_MTases"/>
    <property type="match status" value="1"/>
</dbReference>
<dbReference type="RefSeq" id="WP_109263709.1">
    <property type="nucleotide sequence ID" value="NZ_QEWP01000004.1"/>
</dbReference>
<dbReference type="GO" id="GO:0008757">
    <property type="term" value="F:S-adenosylmethionine-dependent methyltransferase activity"/>
    <property type="evidence" value="ECO:0007669"/>
    <property type="project" value="InterPro"/>
</dbReference>
<organism evidence="2 3">
    <name type="scientific">Marinilabilia rubra</name>
    <dbReference type="NCBI Taxonomy" id="2162893"/>
    <lineage>
        <taxon>Bacteria</taxon>
        <taxon>Pseudomonadati</taxon>
        <taxon>Bacteroidota</taxon>
        <taxon>Bacteroidia</taxon>
        <taxon>Marinilabiliales</taxon>
        <taxon>Marinilabiliaceae</taxon>
        <taxon>Marinilabilia</taxon>
    </lineage>
</organism>
<evidence type="ECO:0000313" key="2">
    <source>
        <dbReference type="EMBL" id="PWE00086.1"/>
    </source>
</evidence>
<dbReference type="AlphaFoldDB" id="A0A2U2BAJ3"/>
<sequence>MKNPWLKISPSDYESHMIEVGQLQTLNELTKELLETYRPSSFALLGCCTGNGLEHVDPDVTTNVYAIDVNPGYLEICMERYASQIPGLEVIESDIDKEGLSIPKVDLCFAGLVLEYVKHCEAINNILPVIEEGGTLAIVFQKNREDAFVSKTAYKSLEQLSGISNEINENKLGKWMESSGMTLQSRREVKLANSKSFISLAYTMSR</sequence>
<evidence type="ECO:0000313" key="3">
    <source>
        <dbReference type="Proteomes" id="UP000244956"/>
    </source>
</evidence>
<reference evidence="2 3" key="1">
    <citation type="submission" date="2018-05" db="EMBL/GenBank/DDBJ databases">
        <title>Marinilabilia rubrum sp. nov., isolated from saltern sediment.</title>
        <authorList>
            <person name="Zhang R."/>
        </authorList>
    </citation>
    <scope>NUCLEOTIDE SEQUENCE [LARGE SCALE GENOMIC DNA]</scope>
    <source>
        <strain evidence="2 3">WTE16</strain>
    </source>
</reference>
<dbReference type="EMBL" id="QEWP01000004">
    <property type="protein sequence ID" value="PWE00086.1"/>
    <property type="molecule type" value="Genomic_DNA"/>
</dbReference>
<dbReference type="Proteomes" id="UP000244956">
    <property type="component" value="Unassembled WGS sequence"/>
</dbReference>
<name>A0A2U2BAJ3_9BACT</name>
<gene>
    <name evidence="2" type="ORF">DDZ16_06930</name>
</gene>